<dbReference type="PROSITE" id="PS50878">
    <property type="entry name" value="RT_POL"/>
    <property type="match status" value="1"/>
</dbReference>
<dbReference type="InterPro" id="IPR051320">
    <property type="entry name" value="Viral_Replic_Matur_Polypro"/>
</dbReference>
<dbReference type="InterPro" id="IPR043502">
    <property type="entry name" value="DNA/RNA_pol_sf"/>
</dbReference>
<dbReference type="InterPro" id="IPR043128">
    <property type="entry name" value="Rev_trsase/Diguanyl_cyclase"/>
</dbReference>
<dbReference type="SUPFAM" id="SSF56672">
    <property type="entry name" value="DNA/RNA polymerases"/>
    <property type="match status" value="1"/>
</dbReference>
<reference evidence="2 3" key="1">
    <citation type="journal article" date="2021" name="Elife">
        <title>Chloroplast acquisition without the gene transfer in kleptoplastic sea slugs, Plakobranchus ocellatus.</title>
        <authorList>
            <person name="Maeda T."/>
            <person name="Takahashi S."/>
            <person name="Yoshida T."/>
            <person name="Shimamura S."/>
            <person name="Takaki Y."/>
            <person name="Nagai Y."/>
            <person name="Toyoda A."/>
            <person name="Suzuki Y."/>
            <person name="Arimoto A."/>
            <person name="Ishii H."/>
            <person name="Satoh N."/>
            <person name="Nishiyama T."/>
            <person name="Hasebe M."/>
            <person name="Maruyama T."/>
            <person name="Minagawa J."/>
            <person name="Obokata J."/>
            <person name="Shigenobu S."/>
        </authorList>
    </citation>
    <scope>NUCLEOTIDE SEQUENCE [LARGE SCALE GENOMIC DNA]</scope>
</reference>
<feature type="domain" description="Reverse transcriptase" evidence="1">
    <location>
        <begin position="1"/>
        <end position="54"/>
    </location>
</feature>
<name>A0AAV4BC08_9GAST</name>
<gene>
    <name evidence="2" type="ORF">PoB_004285300</name>
</gene>
<accession>A0AAV4BC08</accession>
<dbReference type="AlphaFoldDB" id="A0AAV4BC08"/>
<dbReference type="Proteomes" id="UP000735302">
    <property type="component" value="Unassembled WGS sequence"/>
</dbReference>
<dbReference type="PANTHER" id="PTHR33064">
    <property type="entry name" value="POL PROTEIN"/>
    <property type="match status" value="1"/>
</dbReference>
<keyword evidence="3" id="KW-1185">Reference proteome</keyword>
<dbReference type="Pfam" id="PF00078">
    <property type="entry name" value="RVT_1"/>
    <property type="match status" value="1"/>
</dbReference>
<dbReference type="EMBL" id="BLXT01004660">
    <property type="protein sequence ID" value="GFO16348.1"/>
    <property type="molecule type" value="Genomic_DNA"/>
</dbReference>
<evidence type="ECO:0000259" key="1">
    <source>
        <dbReference type="PROSITE" id="PS50878"/>
    </source>
</evidence>
<sequence length="132" mass="15369">MVLYLDDLLIYSPDFNTHIDRLQAIFNRLREEGIKLNPEKMFVKCSVSFLGHVLSEEGVSTDLAKVTAVKNFPTPTTVRDVRAFLMLAGYYRRFVKAKPNHYLDPYKRQQPLQRIHNSKIVVIRIVLKHLKA</sequence>
<protein>
    <submittedName>
        <fullName evidence="2">Pol polyprotein</fullName>
    </submittedName>
</protein>
<proteinExistence type="predicted"/>
<comment type="caution">
    <text evidence="2">The sequence shown here is derived from an EMBL/GenBank/DDBJ whole genome shotgun (WGS) entry which is preliminary data.</text>
</comment>
<evidence type="ECO:0000313" key="2">
    <source>
        <dbReference type="EMBL" id="GFO16348.1"/>
    </source>
</evidence>
<dbReference type="InterPro" id="IPR000477">
    <property type="entry name" value="RT_dom"/>
</dbReference>
<organism evidence="2 3">
    <name type="scientific">Plakobranchus ocellatus</name>
    <dbReference type="NCBI Taxonomy" id="259542"/>
    <lineage>
        <taxon>Eukaryota</taxon>
        <taxon>Metazoa</taxon>
        <taxon>Spiralia</taxon>
        <taxon>Lophotrochozoa</taxon>
        <taxon>Mollusca</taxon>
        <taxon>Gastropoda</taxon>
        <taxon>Heterobranchia</taxon>
        <taxon>Euthyneura</taxon>
        <taxon>Panpulmonata</taxon>
        <taxon>Sacoglossa</taxon>
        <taxon>Placobranchoidea</taxon>
        <taxon>Plakobranchidae</taxon>
        <taxon>Plakobranchus</taxon>
    </lineage>
</organism>
<dbReference type="Gene3D" id="3.30.70.270">
    <property type="match status" value="2"/>
</dbReference>
<evidence type="ECO:0000313" key="3">
    <source>
        <dbReference type="Proteomes" id="UP000735302"/>
    </source>
</evidence>
<dbReference type="PANTHER" id="PTHR33064:SF37">
    <property type="entry name" value="RIBONUCLEASE H"/>
    <property type="match status" value="1"/>
</dbReference>